<organism evidence="8 9">
    <name type="scientific">Digitaria exilis</name>
    <dbReference type="NCBI Taxonomy" id="1010633"/>
    <lineage>
        <taxon>Eukaryota</taxon>
        <taxon>Viridiplantae</taxon>
        <taxon>Streptophyta</taxon>
        <taxon>Embryophyta</taxon>
        <taxon>Tracheophyta</taxon>
        <taxon>Spermatophyta</taxon>
        <taxon>Magnoliopsida</taxon>
        <taxon>Liliopsida</taxon>
        <taxon>Poales</taxon>
        <taxon>Poaceae</taxon>
        <taxon>PACMAD clade</taxon>
        <taxon>Panicoideae</taxon>
        <taxon>Panicodae</taxon>
        <taxon>Paniceae</taxon>
        <taxon>Anthephorinae</taxon>
        <taxon>Digitaria</taxon>
    </lineage>
</organism>
<dbReference type="GO" id="GO:0008234">
    <property type="term" value="F:cysteine-type peptidase activity"/>
    <property type="evidence" value="ECO:0007669"/>
    <property type="project" value="InterPro"/>
</dbReference>
<dbReference type="EMBL" id="JACEFO010002109">
    <property type="protein sequence ID" value="KAF8681759.1"/>
    <property type="molecule type" value="Genomic_DNA"/>
</dbReference>
<name>A0A835AXS1_9POAL</name>
<feature type="region of interest" description="Disordered" evidence="6">
    <location>
        <begin position="1"/>
        <end position="23"/>
    </location>
</feature>
<gene>
    <name evidence="8" type="ORF">HU200_045196</name>
</gene>
<dbReference type="Proteomes" id="UP000636709">
    <property type="component" value="Unassembled WGS sequence"/>
</dbReference>
<feature type="domain" description="Ubiquitin-like protease family profile" evidence="7">
    <location>
        <begin position="295"/>
        <end position="489"/>
    </location>
</feature>
<keyword evidence="9" id="KW-1185">Reference proteome</keyword>
<dbReference type="InterPro" id="IPR003653">
    <property type="entry name" value="Peptidase_C48_C"/>
</dbReference>
<keyword evidence="3" id="KW-0833">Ubl conjugation pathway</keyword>
<evidence type="ECO:0000256" key="1">
    <source>
        <dbReference type="ARBA" id="ARBA00005234"/>
    </source>
</evidence>
<accession>A0A835AXS1</accession>
<dbReference type="AlphaFoldDB" id="A0A835AXS1"/>
<feature type="compositionally biased region" description="Basic and acidic residues" evidence="6">
    <location>
        <begin position="571"/>
        <end position="580"/>
    </location>
</feature>
<evidence type="ECO:0000313" key="9">
    <source>
        <dbReference type="Proteomes" id="UP000636709"/>
    </source>
</evidence>
<dbReference type="GO" id="GO:0006508">
    <property type="term" value="P:proteolysis"/>
    <property type="evidence" value="ECO:0007669"/>
    <property type="project" value="UniProtKB-KW"/>
</dbReference>
<dbReference type="Pfam" id="PF02902">
    <property type="entry name" value="Peptidase_C48"/>
    <property type="match status" value="1"/>
</dbReference>
<keyword evidence="4" id="KW-0378">Hydrolase</keyword>
<evidence type="ECO:0000256" key="5">
    <source>
        <dbReference type="ARBA" id="ARBA00057729"/>
    </source>
</evidence>
<dbReference type="Pfam" id="PF25352">
    <property type="entry name" value="PH_ULP"/>
    <property type="match status" value="1"/>
</dbReference>
<sequence>MNHTEVSGLLSVGMHGTDGGEESYAAEYPKMDQDTSHETTKFNVVMATSAMYTDNISTDACLDEYNMSGIQPMEEIRFGSAQPFELQSKGLVADSEEESLPSSPETSCASDYDMPGYMEQNLQHIYNAYDAVVERGQVVLSPAFIICDETSHLEPHLTFSLDGIKIEYLDLDSLGDEKMITLQWEPSNIISISCKWAQSVGSAFITLIAGSEAETQNAGSVTVQFCLDDSQWPQRQQKIWEIGPRYQEIWKDIQLDDFTSGNWSIEPSMFFPRQYFSVAEDFEDVIYPQGEPDAVSISKRDADLLLPETFVNDTIIDFYIKYLSTRIESTEKRRYHFFNSFFFRKLADLDKDQGRAPEGRAAFLRVRKWTRKINVFEKDFLFIPVNFSLHWSLIVICYPGEVVTSKDGDTDLSAEVPCILHMDSLKGSHAGLKDIIQSYLWEEWKERHPDSASDNSDKFLNLRFVSLELPQQDNSFDCGLFLLHYAELFLMDAPRNFNPLKIDEFSDFLSRDWFAPAEASLKRSVVRKLIHELVTGSFQNHPKLACGSEQPDEKLEGSSNAEPGPAGEFLVQRRSDDEPKTVCTVRDGNHETQSSKSICLNDSEEKGLTTSGCMLDTGRVSTDEVNNTQGPEVSAADKDTIVCLLSQDEKNEPLIAESNNQIDTRSFARKEVLKGSGCVVTDKEYGVQDIMVSMSSAISEIDAQVIACQEHSFQRSAEAGDECFRPSQDMDSVMMFDSSKDDDGPNPERITAEGDCDYPHEAMGSVTLGDIDKDYAKCEDSLVDPVIAENATIEDVKKISTAALGDIDKDYAKCEDSLVDPVMAENAVIEDVKEISTADPVTIENTIIENVKDISTTANNVNHGELCASSQLPEGNADNDITDDGCELKTGSDNNGITGVSTASPDLKEENVDKVVAGDCTHESDINAEYSSDLKVANTGNAMTGGITFSSDMEGNTDQTIAGDCTNVIGVNADGEDADSHKNFATDSAADVALSIDIQCSMVDETVSADTSDDAKRPMPDGTCELVDRPCSPKNEISEKTSLDCKRPAPDGICEENDIVISGDKCIHKDDGQGNDAKIERHYKRRKVLALEKQQSFSGATPLD</sequence>
<keyword evidence="2" id="KW-0645">Protease</keyword>
<reference evidence="8" key="1">
    <citation type="submission" date="2020-07" db="EMBL/GenBank/DDBJ databases">
        <title>Genome sequence and genetic diversity analysis of an under-domesticated orphan crop, white fonio (Digitaria exilis).</title>
        <authorList>
            <person name="Bennetzen J.L."/>
            <person name="Chen S."/>
            <person name="Ma X."/>
            <person name="Wang X."/>
            <person name="Yssel A.E.J."/>
            <person name="Chaluvadi S.R."/>
            <person name="Johnson M."/>
            <person name="Gangashetty P."/>
            <person name="Hamidou F."/>
            <person name="Sanogo M.D."/>
            <person name="Zwaenepoel A."/>
            <person name="Wallace J."/>
            <person name="Van De Peer Y."/>
            <person name="Van Deynze A."/>
        </authorList>
    </citation>
    <scope>NUCLEOTIDE SEQUENCE</scope>
    <source>
        <tissue evidence="8">Leaves</tissue>
    </source>
</reference>
<dbReference type="OrthoDB" id="442460at2759"/>
<evidence type="ECO:0000256" key="2">
    <source>
        <dbReference type="ARBA" id="ARBA00022670"/>
    </source>
</evidence>
<comment type="similarity">
    <text evidence="1">Belongs to the peptidase C48 family.</text>
</comment>
<feature type="compositionally biased region" description="Polar residues" evidence="6">
    <location>
        <begin position="591"/>
        <end position="600"/>
    </location>
</feature>
<dbReference type="InterPro" id="IPR038765">
    <property type="entry name" value="Papain-like_cys_pep_sf"/>
</dbReference>
<evidence type="ECO:0000256" key="6">
    <source>
        <dbReference type="SAM" id="MobiDB-lite"/>
    </source>
</evidence>
<comment type="caution">
    <text evidence="8">The sequence shown here is derived from an EMBL/GenBank/DDBJ whole genome shotgun (WGS) entry which is preliminary data.</text>
</comment>
<dbReference type="PANTHER" id="PTHR47764">
    <property type="entry name" value="UBIQUITIN-LIKE-SPECIFIC PROTEASE 2B-RELATED"/>
    <property type="match status" value="1"/>
</dbReference>
<dbReference type="PROSITE" id="PS50600">
    <property type="entry name" value="ULP_PROTEASE"/>
    <property type="match status" value="1"/>
</dbReference>
<dbReference type="InterPro" id="IPR057375">
    <property type="entry name" value="ULP2A/B_PH"/>
</dbReference>
<dbReference type="SUPFAM" id="SSF54001">
    <property type="entry name" value="Cysteine proteinases"/>
    <property type="match status" value="1"/>
</dbReference>
<comment type="function">
    <text evidence="5">Protease that catalyzes two essential functions in the SUMO pathway: processing of full-length SUMOs to their mature forms and deconjugation of SUMO from targeted proteins.</text>
</comment>
<protein>
    <recommendedName>
        <fullName evidence="7">Ubiquitin-like protease family profile domain-containing protein</fullName>
    </recommendedName>
</protein>
<evidence type="ECO:0000259" key="7">
    <source>
        <dbReference type="PROSITE" id="PS50600"/>
    </source>
</evidence>
<feature type="region of interest" description="Disordered" evidence="6">
    <location>
        <begin position="541"/>
        <end position="601"/>
    </location>
</feature>
<dbReference type="FunFam" id="3.30.310.130:FF:000006">
    <property type="entry name" value="Probable ubiquitin-like-specific protease 2B"/>
    <property type="match status" value="1"/>
</dbReference>
<evidence type="ECO:0000313" key="8">
    <source>
        <dbReference type="EMBL" id="KAF8681759.1"/>
    </source>
</evidence>
<dbReference type="Gene3D" id="1.10.418.20">
    <property type="match status" value="1"/>
</dbReference>
<dbReference type="Gene3D" id="3.30.310.130">
    <property type="entry name" value="Ubiquitin-related"/>
    <property type="match status" value="1"/>
</dbReference>
<evidence type="ECO:0000256" key="3">
    <source>
        <dbReference type="ARBA" id="ARBA00022786"/>
    </source>
</evidence>
<dbReference type="PANTHER" id="PTHR47764:SF2">
    <property type="entry name" value="UBIQUITIN-LIKE PROTEASE FAMILY PROFILE DOMAIN-CONTAINING PROTEIN"/>
    <property type="match status" value="1"/>
</dbReference>
<proteinExistence type="inferred from homology"/>
<evidence type="ECO:0000256" key="4">
    <source>
        <dbReference type="ARBA" id="ARBA00022801"/>
    </source>
</evidence>